<comment type="caution">
    <text evidence="1">The sequence shown here is derived from an EMBL/GenBank/DDBJ whole genome shotgun (WGS) entry which is preliminary data.</text>
</comment>
<accession>A0A0Q4B5V6</accession>
<reference evidence="1" key="1">
    <citation type="submission" date="2015-08" db="EMBL/GenBank/DDBJ databases">
        <title>Candidatus Bacteriodes Periocalifornicus.</title>
        <authorList>
            <person name="McLean J.S."/>
            <person name="Kelley S."/>
        </authorList>
    </citation>
    <scope>NUCLEOTIDE SEQUENCE [LARGE SCALE GENOMIC DNA]</scope>
    <source>
        <strain evidence="1">12B</strain>
    </source>
</reference>
<organism evidence="1 2">
    <name type="scientific">Candidatus [Bacteroides] periocalifornicus</name>
    <dbReference type="NCBI Taxonomy" id="1702214"/>
    <lineage>
        <taxon>Bacteria</taxon>
        <taxon>Pseudomonadati</taxon>
        <taxon>Bacteroidota</taxon>
    </lineage>
</organism>
<proteinExistence type="predicted"/>
<dbReference type="Proteomes" id="UP000054172">
    <property type="component" value="Unassembled WGS sequence"/>
</dbReference>
<dbReference type="Pfam" id="PF25589">
    <property type="entry name" value="DUF7935"/>
    <property type="match status" value="1"/>
</dbReference>
<dbReference type="InterPro" id="IPR057695">
    <property type="entry name" value="DUF7935"/>
</dbReference>
<keyword evidence="2" id="KW-1185">Reference proteome</keyword>
<dbReference type="STRING" id="1702214.AL399_08720"/>
<gene>
    <name evidence="1" type="ORF">AL399_08720</name>
</gene>
<dbReference type="PATRIC" id="fig|1702214.3.peg.140"/>
<evidence type="ECO:0000313" key="1">
    <source>
        <dbReference type="EMBL" id="KQM08188.1"/>
    </source>
</evidence>
<name>A0A0Q4B5V6_9BACT</name>
<dbReference type="AlphaFoldDB" id="A0A0Q4B5V6"/>
<sequence>MPTFAILLLCLVPLLIMLVAVVVVLRAQLQAHERERNAQLALENRKITLPIRLQAYERIALYLERISPEALLLRIPTADQDAKDFETVLLETIRNEWNHNLSQQIYLSPQVWGEVKAARGNVTKFIQLCAERVRPDAPAGELASVILAALLELTTHPTARALAVLQQEAATLF</sequence>
<dbReference type="EMBL" id="LIIK01000059">
    <property type="protein sequence ID" value="KQM08188.1"/>
    <property type="molecule type" value="Genomic_DNA"/>
</dbReference>
<protein>
    <submittedName>
        <fullName evidence="1">Uncharacterized protein</fullName>
    </submittedName>
</protein>
<evidence type="ECO:0000313" key="2">
    <source>
        <dbReference type="Proteomes" id="UP000054172"/>
    </source>
</evidence>